<dbReference type="InterPro" id="IPR008979">
    <property type="entry name" value="Galactose-bd-like_sf"/>
</dbReference>
<dbReference type="AlphaFoldDB" id="A0A3N4KN58"/>
<evidence type="ECO:0000256" key="10">
    <source>
        <dbReference type="ARBA" id="ARBA00023316"/>
    </source>
</evidence>
<keyword evidence="10" id="KW-0961">Cell wall biogenesis/degradation</keyword>
<dbReference type="InterPro" id="IPR015364">
    <property type="entry name" value="RhgB_N"/>
</dbReference>
<dbReference type="Proteomes" id="UP000277580">
    <property type="component" value="Unassembled WGS sequence"/>
</dbReference>
<keyword evidence="11" id="KW-0624">Polysaccharide degradation</keyword>
<dbReference type="InterPro" id="IPR029413">
    <property type="entry name" value="RG-lyase_II"/>
</dbReference>
<evidence type="ECO:0000256" key="8">
    <source>
        <dbReference type="ARBA" id="ARBA00023239"/>
    </source>
</evidence>
<evidence type="ECO:0000259" key="14">
    <source>
        <dbReference type="Pfam" id="PF14683"/>
    </source>
</evidence>
<dbReference type="Gene3D" id="2.60.120.260">
    <property type="entry name" value="Galactose-binding domain-like"/>
    <property type="match status" value="1"/>
</dbReference>
<feature type="domain" description="Rhamnogalacturonan lyase" evidence="15">
    <location>
        <begin position="279"/>
        <end position="352"/>
    </location>
</feature>
<evidence type="ECO:0000256" key="4">
    <source>
        <dbReference type="ARBA" id="ARBA00012437"/>
    </source>
</evidence>
<dbReference type="InterPro" id="IPR011013">
    <property type="entry name" value="Gal_mutarotase_sf_dom"/>
</dbReference>
<feature type="signal peptide" evidence="12">
    <location>
        <begin position="1"/>
        <end position="20"/>
    </location>
</feature>
<dbReference type="InParanoid" id="A0A3N4KN58"/>
<evidence type="ECO:0000256" key="6">
    <source>
        <dbReference type="ARBA" id="ARBA00022729"/>
    </source>
</evidence>
<keyword evidence="5" id="KW-0964">Secreted</keyword>
<protein>
    <recommendedName>
        <fullName evidence="4">rhamnogalacturonan endolyase</fullName>
        <ecNumber evidence="4">4.2.2.23</ecNumber>
    </recommendedName>
</protein>
<evidence type="ECO:0000259" key="15">
    <source>
        <dbReference type="Pfam" id="PF14686"/>
    </source>
</evidence>
<evidence type="ECO:0000256" key="12">
    <source>
        <dbReference type="SAM" id="SignalP"/>
    </source>
</evidence>
<evidence type="ECO:0000256" key="3">
    <source>
        <dbReference type="ARBA" id="ARBA00010418"/>
    </source>
</evidence>
<dbReference type="EC" id="4.2.2.23" evidence="4"/>
<dbReference type="STRING" id="1392247.A0A3N4KN58"/>
<dbReference type="GO" id="GO:0102210">
    <property type="term" value="F:rhamnogalacturonan endolyase activity"/>
    <property type="evidence" value="ECO:0007669"/>
    <property type="project" value="UniProtKB-EC"/>
</dbReference>
<evidence type="ECO:0000256" key="5">
    <source>
        <dbReference type="ARBA" id="ARBA00022525"/>
    </source>
</evidence>
<dbReference type="Pfam" id="PF09284">
    <property type="entry name" value="RhgB_N"/>
    <property type="match status" value="1"/>
</dbReference>
<dbReference type="Pfam" id="PF14686">
    <property type="entry name" value="fn3_3"/>
    <property type="match status" value="1"/>
</dbReference>
<evidence type="ECO:0000256" key="2">
    <source>
        <dbReference type="ARBA" id="ARBA00004613"/>
    </source>
</evidence>
<organism evidence="16 17">
    <name type="scientific">Morchella conica CCBAS932</name>
    <dbReference type="NCBI Taxonomy" id="1392247"/>
    <lineage>
        <taxon>Eukaryota</taxon>
        <taxon>Fungi</taxon>
        <taxon>Dikarya</taxon>
        <taxon>Ascomycota</taxon>
        <taxon>Pezizomycotina</taxon>
        <taxon>Pezizomycetes</taxon>
        <taxon>Pezizales</taxon>
        <taxon>Morchellaceae</taxon>
        <taxon>Morchella</taxon>
    </lineage>
</organism>
<dbReference type="GO" id="GO:0071555">
    <property type="term" value="P:cell wall organization"/>
    <property type="evidence" value="ECO:0007669"/>
    <property type="project" value="UniProtKB-KW"/>
</dbReference>
<dbReference type="InterPro" id="IPR016590">
    <property type="entry name" value="Rhamnogalacturonase_B"/>
</dbReference>
<keyword evidence="7" id="KW-1015">Disulfide bond</keyword>
<gene>
    <name evidence="16" type="ORF">P167DRAFT_553729</name>
</gene>
<evidence type="ECO:0000313" key="16">
    <source>
        <dbReference type="EMBL" id="RPB11856.1"/>
    </source>
</evidence>
<feature type="domain" description="Rhamnogalacturonan lyase" evidence="14">
    <location>
        <begin position="366"/>
        <end position="527"/>
    </location>
</feature>
<keyword evidence="6 12" id="KW-0732">Signal</keyword>
<dbReference type="GO" id="GO:0030246">
    <property type="term" value="F:carbohydrate binding"/>
    <property type="evidence" value="ECO:0007669"/>
    <property type="project" value="InterPro"/>
</dbReference>
<dbReference type="EMBL" id="ML119132">
    <property type="protein sequence ID" value="RPB11856.1"/>
    <property type="molecule type" value="Genomic_DNA"/>
</dbReference>
<feature type="domain" description="Rhamnogalacturonase B N-terminal" evidence="13">
    <location>
        <begin position="22"/>
        <end position="273"/>
    </location>
</feature>
<dbReference type="InterPro" id="IPR029411">
    <property type="entry name" value="RG-lyase_III"/>
</dbReference>
<dbReference type="GO" id="GO:0045490">
    <property type="term" value="P:pectin catabolic process"/>
    <property type="evidence" value="ECO:0007669"/>
    <property type="project" value="TreeGrafter"/>
</dbReference>
<comment type="catalytic activity">
    <reaction evidence="1">
        <text>Endotype eliminative cleavage of L-alpha-rhamnopyranosyl-(1-&gt;4)-alpha-D-galactopyranosyluronic acid bonds of rhamnogalacturonan I domains in ramified hairy regions of pectin leaving L-rhamnopyranose at the reducing end and 4-deoxy-4,5-unsaturated D-galactopyranosyluronic acid at the non-reducing end.</text>
        <dbReference type="EC" id="4.2.2.23"/>
    </reaction>
</comment>
<dbReference type="PANTHER" id="PTHR36574:SF1">
    <property type="entry name" value="RHAMNOGALACTURONATE LYASE-RELATED"/>
    <property type="match status" value="1"/>
</dbReference>
<dbReference type="SUPFAM" id="SSF49452">
    <property type="entry name" value="Starch-binding domain-like"/>
    <property type="match status" value="1"/>
</dbReference>
<sequence>MKLALPLAVLLTHAATSVLGAFQLTSTSSAYTVDTDGGLVFSVSRTTGDILTLVYNSVDYQSKEGKWTHINSGLGTSTVTAATVGSDYIKITIVSAANPVTQYYVAKKGDSVIYMGTYITGEVSPGELRWLARLDKTNLPTSIRDPASDNTGGVAIEGSDVFLADGTTRCKFYSSDRFIDDLVHTVSGPGVYISLVMPGTAYETSSGGPFMRDINNQETSTQQEFTFYMNSGHLRTETWRMGLKGPYAAVFSSTGPASGTLDTSFFSGLDILGYVPQSGRGRVTGTASGVPSGFEAVIAWSNTENQYWTRASTSGSYTSPYMKPGTYTMKLYKQELLVATQTVTVTVGGSTTSNIASTEVVAASPVFRIGEFDGQPFEFKNGDKFLGMHPSDTRMSAWGGNYTVGVSTAADFPMALFAKTGGPATIKFMATSTAKRTLRIATTLSFKTGRPSVVINGAWTGADPGAPVLIDSRGVTRGGYRGYGESYEWDVPAGTLVVGENTLVVGVTGSGDAGFLSANYIVDAIELY</sequence>
<dbReference type="OrthoDB" id="114708at2759"/>
<dbReference type="GO" id="GO:0005576">
    <property type="term" value="C:extracellular region"/>
    <property type="evidence" value="ECO:0007669"/>
    <property type="project" value="UniProtKB-SubCell"/>
</dbReference>
<evidence type="ECO:0000313" key="17">
    <source>
        <dbReference type="Proteomes" id="UP000277580"/>
    </source>
</evidence>
<feature type="chain" id="PRO_5018123972" description="rhamnogalacturonan endolyase" evidence="12">
    <location>
        <begin position="21"/>
        <end position="528"/>
    </location>
</feature>
<evidence type="ECO:0000256" key="7">
    <source>
        <dbReference type="ARBA" id="ARBA00023157"/>
    </source>
</evidence>
<dbReference type="SUPFAM" id="SSF74650">
    <property type="entry name" value="Galactose mutarotase-like"/>
    <property type="match status" value="1"/>
</dbReference>
<accession>A0A3N4KN58</accession>
<dbReference type="Gene3D" id="2.60.40.1120">
    <property type="entry name" value="Carboxypeptidase-like, regulatory domain"/>
    <property type="match status" value="1"/>
</dbReference>
<comment type="similarity">
    <text evidence="3">Belongs to the polysaccharide lyase 4 family.</text>
</comment>
<dbReference type="CDD" id="cd10320">
    <property type="entry name" value="RGL4_N"/>
    <property type="match status" value="1"/>
</dbReference>
<keyword evidence="9" id="KW-0119">Carbohydrate metabolism</keyword>
<evidence type="ECO:0000256" key="11">
    <source>
        <dbReference type="ARBA" id="ARBA00023326"/>
    </source>
</evidence>
<keyword evidence="8" id="KW-0456">Lyase</keyword>
<evidence type="ECO:0000259" key="13">
    <source>
        <dbReference type="Pfam" id="PF09284"/>
    </source>
</evidence>
<dbReference type="Pfam" id="PF14683">
    <property type="entry name" value="CBM-like"/>
    <property type="match status" value="1"/>
</dbReference>
<proteinExistence type="inferred from homology"/>
<keyword evidence="17" id="KW-1185">Reference proteome</keyword>
<dbReference type="SUPFAM" id="SSF49785">
    <property type="entry name" value="Galactose-binding domain-like"/>
    <property type="match status" value="1"/>
</dbReference>
<dbReference type="Gene3D" id="2.70.98.10">
    <property type="match status" value="1"/>
</dbReference>
<dbReference type="PANTHER" id="PTHR36574">
    <property type="entry name" value="RHAMNOGALACTURONATE LYASE-RELATED"/>
    <property type="match status" value="1"/>
</dbReference>
<comment type="subcellular location">
    <subcellularLocation>
        <location evidence="2">Secreted</location>
    </subcellularLocation>
</comment>
<evidence type="ECO:0000256" key="9">
    <source>
        <dbReference type="ARBA" id="ARBA00023277"/>
    </source>
</evidence>
<dbReference type="InterPro" id="IPR014718">
    <property type="entry name" value="GH-type_carb-bd"/>
</dbReference>
<reference evidence="16 17" key="1">
    <citation type="journal article" date="2018" name="Nat. Ecol. Evol.">
        <title>Pezizomycetes genomes reveal the molecular basis of ectomycorrhizal truffle lifestyle.</title>
        <authorList>
            <person name="Murat C."/>
            <person name="Payen T."/>
            <person name="Noel B."/>
            <person name="Kuo A."/>
            <person name="Morin E."/>
            <person name="Chen J."/>
            <person name="Kohler A."/>
            <person name="Krizsan K."/>
            <person name="Balestrini R."/>
            <person name="Da Silva C."/>
            <person name="Montanini B."/>
            <person name="Hainaut M."/>
            <person name="Levati E."/>
            <person name="Barry K.W."/>
            <person name="Belfiori B."/>
            <person name="Cichocki N."/>
            <person name="Clum A."/>
            <person name="Dockter R.B."/>
            <person name="Fauchery L."/>
            <person name="Guy J."/>
            <person name="Iotti M."/>
            <person name="Le Tacon F."/>
            <person name="Lindquist E.A."/>
            <person name="Lipzen A."/>
            <person name="Malagnac F."/>
            <person name="Mello A."/>
            <person name="Molinier V."/>
            <person name="Miyauchi S."/>
            <person name="Poulain J."/>
            <person name="Riccioni C."/>
            <person name="Rubini A."/>
            <person name="Sitrit Y."/>
            <person name="Splivallo R."/>
            <person name="Traeger S."/>
            <person name="Wang M."/>
            <person name="Zifcakova L."/>
            <person name="Wipf D."/>
            <person name="Zambonelli A."/>
            <person name="Paolocci F."/>
            <person name="Nowrousian M."/>
            <person name="Ottonello S."/>
            <person name="Baldrian P."/>
            <person name="Spatafora J.W."/>
            <person name="Henrissat B."/>
            <person name="Nagy L.G."/>
            <person name="Aury J.M."/>
            <person name="Wincker P."/>
            <person name="Grigoriev I.V."/>
            <person name="Bonfante P."/>
            <person name="Martin F.M."/>
        </authorList>
    </citation>
    <scope>NUCLEOTIDE SEQUENCE [LARGE SCALE GENOMIC DNA]</scope>
    <source>
        <strain evidence="16 17">CCBAS932</strain>
    </source>
</reference>
<dbReference type="InterPro" id="IPR013784">
    <property type="entry name" value="Carb-bd-like_fold"/>
</dbReference>
<dbReference type="CDD" id="cd10317">
    <property type="entry name" value="RGL4_C"/>
    <property type="match status" value="1"/>
</dbReference>
<name>A0A3N4KN58_9PEZI</name>
<evidence type="ECO:0000256" key="1">
    <source>
        <dbReference type="ARBA" id="ARBA00001324"/>
    </source>
</evidence>